<dbReference type="AlphaFoldDB" id="A0A0C9NHI5"/>
<proteinExistence type="predicted"/>
<evidence type="ECO:0000313" key="1">
    <source>
        <dbReference type="EMBL" id="GAN14158.1"/>
    </source>
</evidence>
<gene>
    <name evidence="1" type="ORF">SP6_30_02990</name>
</gene>
<evidence type="ECO:0000313" key="2">
    <source>
        <dbReference type="Proteomes" id="UP000032025"/>
    </source>
</evidence>
<keyword evidence="2" id="KW-1185">Reference proteome</keyword>
<name>A0A0C9NHI5_SPHPI</name>
<dbReference type="Proteomes" id="UP000032025">
    <property type="component" value="Unassembled WGS sequence"/>
</dbReference>
<organism evidence="1 2">
    <name type="scientific">Sphingomonas paucimobilis NBRC 13935</name>
    <dbReference type="NCBI Taxonomy" id="1219050"/>
    <lineage>
        <taxon>Bacteria</taxon>
        <taxon>Pseudomonadati</taxon>
        <taxon>Pseudomonadota</taxon>
        <taxon>Alphaproteobacteria</taxon>
        <taxon>Sphingomonadales</taxon>
        <taxon>Sphingomonadaceae</taxon>
        <taxon>Sphingomonas</taxon>
    </lineage>
</organism>
<sequence length="122" mass="12699">MCNMADVSAGYAAQLKAAQREFPVATAAAARFPKGRTITSASPFATEAGAQAEGARLAAFHGFPLVEDVAIVAGARAELQGRCIAADCTRLDYQPGDLVFVIEAQELENGTTSLTILKRVAA</sequence>
<comment type="caution">
    <text evidence="1">The sequence shown here is derived from an EMBL/GenBank/DDBJ whole genome shotgun (WGS) entry which is preliminary data.</text>
</comment>
<accession>A0A0C9NHI5</accession>
<protein>
    <submittedName>
        <fullName evidence="1">DNA, contig: SP630</fullName>
    </submittedName>
</protein>
<dbReference type="EMBL" id="BBJS01000030">
    <property type="protein sequence ID" value="GAN14158.1"/>
    <property type="molecule type" value="Genomic_DNA"/>
</dbReference>
<reference evidence="1 2" key="1">
    <citation type="submission" date="2014-08" db="EMBL/GenBank/DDBJ databases">
        <title>Whole genome shotgun sequence of Sphingomonas paucimobilis NBRC 13935.</title>
        <authorList>
            <person name="Hosoyama A."/>
            <person name="Hashimoto M."/>
            <person name="Hosoyama Y."/>
            <person name="Noguchi M."/>
            <person name="Uohara A."/>
            <person name="Ohji S."/>
            <person name="Katano-Makiyama Y."/>
            <person name="Ichikawa N."/>
            <person name="Kimura A."/>
            <person name="Yamazoe A."/>
            <person name="Fujita N."/>
        </authorList>
    </citation>
    <scope>NUCLEOTIDE SEQUENCE [LARGE SCALE GENOMIC DNA]</scope>
    <source>
        <strain evidence="1 2">NBRC 13935</strain>
    </source>
</reference>